<feature type="domain" description="Sec23/Sec24 helical" evidence="12">
    <location>
        <begin position="970"/>
        <end position="1070"/>
    </location>
</feature>
<dbReference type="GO" id="GO:0060982">
    <property type="term" value="P:coronary artery morphogenesis"/>
    <property type="evidence" value="ECO:0007669"/>
    <property type="project" value="Ensembl"/>
</dbReference>
<sequence length="1224" mass="131685">MSAPSGSPHATAGARTPPRPGVAVAPAALASSGPAPARQNGPAQSQMQVPSGHGLHHQNYVAPSGPYSLEPGKLASSLPDGQCNDYYSGLYTLPAQKVATPGAASHTGAQQVYCGGPPAPPLLGTLPGPVPGATVAASHMHTSASQPYPSFVNYYSSPTIYTASSSAASQGFPATCHYGVSAVSNAVHPSVSYSSLPPGDPYTQVFTSQSALATGPGRKGSFPGQNAAPSRPSALAAPLPPQHLQQQSLAGYSALSWSVPGLPPTQDKLIRNHSGPLASASSSPANPVADSLAGPSMQNAPPPRSSPVVSTALPGALSTRVLPAGKHPGELVALGAQPQELPPQKGMQYGDYVNNQASSAPTPLSSASDDEEEEEDEEAGVDSSSTTSSASPVPNSYDVLEGGGYPDMHSSSASSPAPDPVPEPQPVPTPTAPQSAKVAKPFGHSYPALQPGYQNAAAPPTSGVQPGAVPYAAFQQYPQQYPGVNQLSSSLGGLSLQSSPQPESLRPVNLTQEKDVLPPTPIWAPVPNLNLDLKKLNCSPDSFRCTLTNIPQTQALLNKAKLPLGLLLHPFRDLTQLPVITSNIIVRCRSCRTYINPFVSFIDQRRWKCNLCYRVNDVPEEFMYNPLTRSYGEPHKRPEVQNSTVEFIASSDYMLRPPQAAVYLFVLDVSHNAVEAGYLTVLCQSLLENLDKLPGDSRTRIGFMTFDSTIHFYNLQEGLSQPQMLIVSDIDDVFLPTPDGLLVNLYESKELIKVLLNALPSGRVSVFQTQLPSLGAGLLQSREDPNQRSSTKVVQHLGPATDFYKKLALDCSGQQTAMDLFLLSSQYSDLASLACMSKYSAGCIYYYPSFHCTHNPSQAEKLQKDLKRYLTRKIGFEAVMRIRCTKGLSMHTFHGNFFVRSTDLLSLANINPDAGFAVQLSIEESLTDTSLVCFQTALLYTSSKGERRIRVHTLCLPVVSSLAEVYAGVDVQAAICLLANMAVDRSVSSSLSDARDALVNAVVDSLSAYGSAVSNFQHSGLIAPASLKLFPLYVLALLKQKAFRTGTSTRLDDRVYAMCQIKSQPLVHLMKMIHPNLYRIDRLTDEGAIHVSDRVVPQPPLQKLSAERLTREGAFLMDCGSVFYIWIGKSCDNNFIEDVLGYPNFASIPQKMTYLPDLDTLSSERTRSFVAWLRDSRPLSPVLHVVKDESPAKAEFFQHLVEDRTEAAFSYYEFLVHVQRHICK</sequence>
<dbReference type="GO" id="GO:0060463">
    <property type="term" value="P:lung lobe morphogenesis"/>
    <property type="evidence" value="ECO:0007669"/>
    <property type="project" value="Ensembl"/>
</dbReference>
<dbReference type="InterPro" id="IPR007123">
    <property type="entry name" value="Gelsolin-like_dom"/>
</dbReference>
<comment type="subcellular location">
    <subcellularLocation>
        <location evidence="3">Cytoplasm</location>
        <location evidence="3">Cytosol</location>
    </subcellularLocation>
    <subcellularLocation>
        <location evidence="1">Cytoplasmic vesicle</location>
        <location evidence="1">COPII-coated vesicle membrane</location>
        <topology evidence="1">Peripheral membrane protein</topology>
        <orientation evidence="1">Cytoplasmic side</orientation>
    </subcellularLocation>
    <subcellularLocation>
        <location evidence="2">Endoplasmic reticulum membrane</location>
        <topology evidence="2">Peripheral membrane protein</topology>
        <orientation evidence="2">Cytoplasmic side</orientation>
    </subcellularLocation>
</comment>
<protein>
    <submittedName>
        <fullName evidence="14">SEC24 homolog B, COPII coat complex component</fullName>
    </submittedName>
</protein>
<dbReference type="InterPro" id="IPR006900">
    <property type="entry name" value="Sec23/24_helical_dom"/>
</dbReference>
<dbReference type="EMBL" id="AAKN02038851">
    <property type="status" value="NOT_ANNOTATED_CDS"/>
    <property type="molecule type" value="Genomic_DNA"/>
</dbReference>
<gene>
    <name evidence="14" type="primary">SEC24B</name>
</gene>
<dbReference type="OMA" id="QPPPFQM"/>
<feature type="region of interest" description="Disordered" evidence="8">
    <location>
        <begin position="266"/>
        <end position="311"/>
    </location>
</feature>
<evidence type="ECO:0000259" key="9">
    <source>
        <dbReference type="Pfam" id="PF00626"/>
    </source>
</evidence>
<dbReference type="Pfam" id="PF04815">
    <property type="entry name" value="Sec23_helical"/>
    <property type="match status" value="1"/>
</dbReference>
<reference evidence="14" key="3">
    <citation type="submission" date="2025-09" db="UniProtKB">
        <authorList>
            <consortium name="Ensembl"/>
        </authorList>
    </citation>
    <scope>IDENTIFICATION</scope>
    <source>
        <strain evidence="14">2N</strain>
    </source>
</reference>
<dbReference type="GO" id="GO:0005829">
    <property type="term" value="C:cytosol"/>
    <property type="evidence" value="ECO:0007669"/>
    <property type="project" value="UniProtKB-SubCell"/>
</dbReference>
<evidence type="ECO:0000259" key="13">
    <source>
        <dbReference type="Pfam" id="PF08033"/>
    </source>
</evidence>
<dbReference type="InterPro" id="IPR050550">
    <property type="entry name" value="SEC23_SEC24_subfamily"/>
</dbReference>
<feature type="region of interest" description="Disordered" evidence="8">
    <location>
        <begin position="1"/>
        <end position="67"/>
    </location>
</feature>
<dbReference type="CDD" id="cd01479">
    <property type="entry name" value="Sec24-like"/>
    <property type="match status" value="1"/>
</dbReference>
<feature type="compositionally biased region" description="Low complexity" evidence="8">
    <location>
        <begin position="357"/>
        <end position="367"/>
    </location>
</feature>
<dbReference type="InterPro" id="IPR036175">
    <property type="entry name" value="Sec23/24_helical_dom_sf"/>
</dbReference>
<dbReference type="GO" id="GO:0061156">
    <property type="term" value="P:pulmonary artery morphogenesis"/>
    <property type="evidence" value="ECO:0007669"/>
    <property type="project" value="Ensembl"/>
</dbReference>
<feature type="domain" description="Sec23/Sec24 trunk" evidence="11">
    <location>
        <begin position="761"/>
        <end position="870"/>
    </location>
</feature>
<evidence type="ECO:0000259" key="10">
    <source>
        <dbReference type="Pfam" id="PF04810"/>
    </source>
</evidence>
<dbReference type="AlphaFoldDB" id="A0A286XEF3"/>
<feature type="domain" description="Gelsolin-like" evidence="9">
    <location>
        <begin position="1097"/>
        <end position="1169"/>
    </location>
</feature>
<dbReference type="GO" id="GO:0070971">
    <property type="term" value="C:endoplasmic reticulum exit site"/>
    <property type="evidence" value="ECO:0007669"/>
    <property type="project" value="TreeGrafter"/>
</dbReference>
<dbReference type="Gene3D" id="2.30.30.380">
    <property type="entry name" value="Zn-finger domain of Sec23/24"/>
    <property type="match status" value="1"/>
</dbReference>
<dbReference type="GO" id="GO:0060088">
    <property type="term" value="P:auditory receptor cell stereocilium organization"/>
    <property type="evidence" value="ECO:0007669"/>
    <property type="project" value="Ensembl"/>
</dbReference>
<dbReference type="Pfam" id="PF04810">
    <property type="entry name" value="zf-Sec23_Sec24"/>
    <property type="match status" value="1"/>
</dbReference>
<dbReference type="FunFam" id="2.30.30.380:FF:000004">
    <property type="entry name" value="SEC24 homolog B, COPII coat complex component"/>
    <property type="match status" value="1"/>
</dbReference>
<dbReference type="InterPro" id="IPR012990">
    <property type="entry name" value="Beta-sandwich_Sec23_24"/>
</dbReference>
<reference evidence="15" key="1">
    <citation type="journal article" date="2011" name="Nature">
        <title>A high-resolution map of human evolutionary constraint using 29 mammals.</title>
        <authorList>
            <person name="Lindblad-Toh K."/>
            <person name="Garber M."/>
            <person name="Zuk O."/>
            <person name="Lin M.F."/>
            <person name="Parker B.J."/>
            <person name="Washietl S."/>
            <person name="Kheradpour P."/>
            <person name="Ernst J."/>
            <person name="Jordan G."/>
            <person name="Mauceli E."/>
            <person name="Ward L.D."/>
            <person name="Lowe C.B."/>
            <person name="Holloway A.K."/>
            <person name="Clamp M."/>
            <person name="Gnerre S."/>
            <person name="Alfoldi J."/>
            <person name="Beal K."/>
            <person name="Chang J."/>
            <person name="Clawson H."/>
            <person name="Cuff J."/>
            <person name="Di Palma F."/>
            <person name="Fitzgerald S."/>
            <person name="Flicek P."/>
            <person name="Guttman M."/>
            <person name="Hubisz M.J."/>
            <person name="Jaffe D.B."/>
            <person name="Jungreis I."/>
            <person name="Kent W.J."/>
            <person name="Kostka D."/>
            <person name="Lara M."/>
            <person name="Martins A.L."/>
            <person name="Massingham T."/>
            <person name="Moltke I."/>
            <person name="Raney B.J."/>
            <person name="Rasmussen M.D."/>
            <person name="Robinson J."/>
            <person name="Stark A."/>
            <person name="Vilella A.J."/>
            <person name="Wen J."/>
            <person name="Xie X."/>
            <person name="Zody M.C."/>
            <person name="Baldwin J."/>
            <person name="Bloom T."/>
            <person name="Chin C.W."/>
            <person name="Heiman D."/>
            <person name="Nicol R."/>
            <person name="Nusbaum C."/>
            <person name="Young S."/>
            <person name="Wilkinson J."/>
            <person name="Worley K.C."/>
            <person name="Kovar C.L."/>
            <person name="Muzny D.M."/>
            <person name="Gibbs R.A."/>
            <person name="Cree A."/>
            <person name="Dihn H.H."/>
            <person name="Fowler G."/>
            <person name="Jhangiani S."/>
            <person name="Joshi V."/>
            <person name="Lee S."/>
            <person name="Lewis L.R."/>
            <person name="Nazareth L.V."/>
            <person name="Okwuonu G."/>
            <person name="Santibanez J."/>
            <person name="Warren W.C."/>
            <person name="Mardis E.R."/>
            <person name="Weinstock G.M."/>
            <person name="Wilson R.K."/>
            <person name="Delehaunty K."/>
            <person name="Dooling D."/>
            <person name="Fronik C."/>
            <person name="Fulton L."/>
            <person name="Fulton B."/>
            <person name="Graves T."/>
            <person name="Minx P."/>
            <person name="Sodergren E."/>
            <person name="Birney E."/>
            <person name="Margulies E.H."/>
            <person name="Herrero J."/>
            <person name="Green E.D."/>
            <person name="Haussler D."/>
            <person name="Siepel A."/>
            <person name="Goldman N."/>
            <person name="Pollard K.S."/>
            <person name="Pedersen J.S."/>
            <person name="Lander E.S."/>
            <person name="Kellis M."/>
        </authorList>
    </citation>
    <scope>NUCLEOTIDE SEQUENCE [LARGE SCALE GENOMIC DNA]</scope>
    <source>
        <strain evidence="15">2N</strain>
    </source>
</reference>
<keyword evidence="7" id="KW-0968">Cytoplasmic vesicle</keyword>
<dbReference type="GO" id="GO:0006886">
    <property type="term" value="P:intracellular protein transport"/>
    <property type="evidence" value="ECO:0007669"/>
    <property type="project" value="InterPro"/>
</dbReference>
<dbReference type="STRING" id="10141.ENSCPOP00000023789"/>
<accession>A0A286XEF3</accession>
<dbReference type="Gene3D" id="3.40.50.410">
    <property type="entry name" value="von Willebrand factor, type A domain"/>
    <property type="match status" value="2"/>
</dbReference>
<feature type="compositionally biased region" description="Low complexity" evidence="8">
    <location>
        <begin position="227"/>
        <end position="238"/>
    </location>
</feature>
<dbReference type="Pfam" id="PF00626">
    <property type="entry name" value="Gelsolin"/>
    <property type="match status" value="1"/>
</dbReference>
<dbReference type="PANTHER" id="PTHR13803">
    <property type="entry name" value="SEC24-RELATED PROTEIN"/>
    <property type="match status" value="1"/>
</dbReference>
<dbReference type="InterPro" id="IPR006895">
    <property type="entry name" value="Znf_Sec23_Sec24"/>
</dbReference>
<dbReference type="GO" id="GO:0005789">
    <property type="term" value="C:endoplasmic reticulum membrane"/>
    <property type="evidence" value="ECO:0007669"/>
    <property type="project" value="UniProtKB-SubCell"/>
</dbReference>
<name>A0A286XEF3_CAVPO</name>
<evidence type="ECO:0000259" key="11">
    <source>
        <dbReference type="Pfam" id="PF04811"/>
    </source>
</evidence>
<dbReference type="InterPro" id="IPR036465">
    <property type="entry name" value="vWFA_dom_sf"/>
</dbReference>
<feature type="domain" description="Sec23/Sec24 beta-sandwich" evidence="13">
    <location>
        <begin position="875"/>
        <end position="959"/>
    </location>
</feature>
<comment type="similarity">
    <text evidence="4">Belongs to the SEC23/SEC24 family. SEC24 subfamily.</text>
</comment>
<dbReference type="GO" id="GO:0003151">
    <property type="term" value="P:outflow tract morphogenesis"/>
    <property type="evidence" value="ECO:0007669"/>
    <property type="project" value="Ensembl"/>
</dbReference>
<reference evidence="14" key="2">
    <citation type="submission" date="2025-08" db="UniProtKB">
        <authorList>
            <consortium name="Ensembl"/>
        </authorList>
    </citation>
    <scope>IDENTIFICATION</scope>
    <source>
        <strain evidence="14">2N</strain>
    </source>
</reference>
<feature type="compositionally biased region" description="Low complexity" evidence="8">
    <location>
        <begin position="381"/>
        <end position="391"/>
    </location>
</feature>
<dbReference type="VEuPathDB" id="HostDB:ENSCPOG00000009212"/>
<dbReference type="Pfam" id="PF04811">
    <property type="entry name" value="Sec23_trunk"/>
    <property type="match status" value="2"/>
</dbReference>
<keyword evidence="5" id="KW-0813">Transport</keyword>
<dbReference type="GO" id="GO:0000149">
    <property type="term" value="F:SNARE binding"/>
    <property type="evidence" value="ECO:0007669"/>
    <property type="project" value="TreeGrafter"/>
</dbReference>
<feature type="domain" description="Sec23/Sec24 trunk" evidence="11">
    <location>
        <begin position="658"/>
        <end position="760"/>
    </location>
</feature>
<dbReference type="InterPro" id="IPR006896">
    <property type="entry name" value="Sec23/24_trunk_dom"/>
</dbReference>
<dbReference type="eggNOG" id="KOG1985">
    <property type="taxonomic scope" value="Eukaryota"/>
</dbReference>
<evidence type="ECO:0000256" key="3">
    <source>
        <dbReference type="ARBA" id="ARBA00004514"/>
    </source>
</evidence>
<dbReference type="GeneTree" id="ENSGT00950000182924"/>
<keyword evidence="15" id="KW-1185">Reference proteome</keyword>
<dbReference type="Ensembl" id="ENSCPOT00000043358.1">
    <property type="protein sequence ID" value="ENSCPOP00000023789.1"/>
    <property type="gene ID" value="ENSCPOG00000009212.4"/>
</dbReference>
<evidence type="ECO:0000313" key="15">
    <source>
        <dbReference type="Proteomes" id="UP000005447"/>
    </source>
</evidence>
<organism evidence="14 15">
    <name type="scientific">Cavia porcellus</name>
    <name type="common">Guinea pig</name>
    <dbReference type="NCBI Taxonomy" id="10141"/>
    <lineage>
        <taxon>Eukaryota</taxon>
        <taxon>Metazoa</taxon>
        <taxon>Chordata</taxon>
        <taxon>Craniata</taxon>
        <taxon>Vertebrata</taxon>
        <taxon>Euteleostomi</taxon>
        <taxon>Mammalia</taxon>
        <taxon>Eutheria</taxon>
        <taxon>Euarchontoglires</taxon>
        <taxon>Glires</taxon>
        <taxon>Rodentia</taxon>
        <taxon>Hystricomorpha</taxon>
        <taxon>Caviidae</taxon>
        <taxon>Cavia</taxon>
    </lineage>
</organism>
<evidence type="ECO:0000256" key="2">
    <source>
        <dbReference type="ARBA" id="ARBA00004397"/>
    </source>
</evidence>
<dbReference type="Pfam" id="PF08033">
    <property type="entry name" value="Sec23_BS"/>
    <property type="match status" value="1"/>
</dbReference>
<feature type="compositionally biased region" description="Acidic residues" evidence="8">
    <location>
        <begin position="368"/>
        <end position="380"/>
    </location>
</feature>
<feature type="region of interest" description="Disordered" evidence="8">
    <location>
        <begin position="340"/>
        <end position="462"/>
    </location>
</feature>
<dbReference type="InterPro" id="IPR036180">
    <property type="entry name" value="Gelsolin-like_dom_sf"/>
</dbReference>
<dbReference type="InParanoid" id="A0A286XEF3"/>
<keyword evidence="6" id="KW-0653">Protein transport</keyword>
<evidence type="ECO:0000256" key="8">
    <source>
        <dbReference type="SAM" id="MobiDB-lite"/>
    </source>
</evidence>
<dbReference type="GO" id="GO:0030127">
    <property type="term" value="C:COPII vesicle coat"/>
    <property type="evidence" value="ECO:0007669"/>
    <property type="project" value="Ensembl"/>
</dbReference>
<dbReference type="SUPFAM" id="SSF82919">
    <property type="entry name" value="Zn-finger domain of Sec23/24"/>
    <property type="match status" value="1"/>
</dbReference>
<dbReference type="Bgee" id="ENSCPOG00000009212">
    <property type="expression patterns" value="Expressed in testis and 13 other cell types or tissues"/>
</dbReference>
<feature type="region of interest" description="Disordered" evidence="8">
    <location>
        <begin position="212"/>
        <end position="238"/>
    </location>
</feature>
<dbReference type="Proteomes" id="UP000005447">
    <property type="component" value="Unassembled WGS sequence"/>
</dbReference>
<dbReference type="Gene3D" id="1.20.120.730">
    <property type="entry name" value="Sec23/Sec24 helical domain"/>
    <property type="match status" value="1"/>
</dbReference>
<feature type="domain" description="Zinc finger Sec23/Sec24-type" evidence="10">
    <location>
        <begin position="585"/>
        <end position="621"/>
    </location>
</feature>
<dbReference type="SUPFAM" id="SSF53300">
    <property type="entry name" value="vWA-like"/>
    <property type="match status" value="1"/>
</dbReference>
<dbReference type="GO" id="GO:0021747">
    <property type="term" value="P:cochlear nucleus development"/>
    <property type="evidence" value="ECO:0007669"/>
    <property type="project" value="Ensembl"/>
</dbReference>
<evidence type="ECO:0000256" key="6">
    <source>
        <dbReference type="ARBA" id="ARBA00022927"/>
    </source>
</evidence>
<evidence type="ECO:0000256" key="1">
    <source>
        <dbReference type="ARBA" id="ARBA00004299"/>
    </source>
</evidence>
<dbReference type="Gene3D" id="2.60.40.1670">
    <property type="entry name" value="beta-sandwich domain of Sec23/24"/>
    <property type="match status" value="1"/>
</dbReference>
<proteinExistence type="inferred from homology"/>
<dbReference type="PANTHER" id="PTHR13803:SF42">
    <property type="entry name" value="PROTEIN TRANSPORT PROTEIN SEC24B"/>
    <property type="match status" value="1"/>
</dbReference>
<evidence type="ECO:0000256" key="7">
    <source>
        <dbReference type="ARBA" id="ARBA00023329"/>
    </source>
</evidence>
<dbReference type="InterPro" id="IPR036174">
    <property type="entry name" value="Znf_Sec23_Sec24_sf"/>
</dbReference>
<dbReference type="GO" id="GO:0090178">
    <property type="term" value="P:regulation of establishment of planar polarity involved in neural tube closure"/>
    <property type="evidence" value="ECO:0007669"/>
    <property type="project" value="Ensembl"/>
</dbReference>
<dbReference type="GO" id="GO:0090110">
    <property type="term" value="P:COPII-coated vesicle cargo loading"/>
    <property type="evidence" value="ECO:0007669"/>
    <property type="project" value="Ensembl"/>
</dbReference>
<dbReference type="InterPro" id="IPR041742">
    <property type="entry name" value="Sec24-like_trunk_dom"/>
</dbReference>
<dbReference type="GO" id="GO:0001843">
    <property type="term" value="P:neural tube closure"/>
    <property type="evidence" value="ECO:0007669"/>
    <property type="project" value="Ensembl"/>
</dbReference>
<feature type="compositionally biased region" description="Low complexity" evidence="8">
    <location>
        <begin position="274"/>
        <end position="291"/>
    </location>
</feature>
<dbReference type="SUPFAM" id="SSF82754">
    <property type="entry name" value="C-terminal, gelsolin-like domain of Sec23/24"/>
    <property type="match status" value="1"/>
</dbReference>
<evidence type="ECO:0000256" key="5">
    <source>
        <dbReference type="ARBA" id="ARBA00022448"/>
    </source>
</evidence>
<evidence type="ECO:0000256" key="4">
    <source>
        <dbReference type="ARBA" id="ARBA00008334"/>
    </source>
</evidence>
<dbReference type="SUPFAM" id="SSF81811">
    <property type="entry name" value="Helical domain of Sec23/24"/>
    <property type="match status" value="1"/>
</dbReference>
<feature type="compositionally biased region" description="Low complexity" evidence="8">
    <location>
        <begin position="21"/>
        <end position="38"/>
    </location>
</feature>
<dbReference type="EMBL" id="AAKN02038850">
    <property type="status" value="NOT_ANNOTATED_CDS"/>
    <property type="molecule type" value="Genomic_DNA"/>
</dbReference>
<evidence type="ECO:0000259" key="12">
    <source>
        <dbReference type="Pfam" id="PF04815"/>
    </source>
</evidence>
<dbReference type="SUPFAM" id="SSF81995">
    <property type="entry name" value="beta-sandwich domain of Sec23/24"/>
    <property type="match status" value="1"/>
</dbReference>
<dbReference type="FunCoup" id="A0A286XEF3">
    <property type="interactions" value="3974"/>
</dbReference>
<evidence type="ECO:0000313" key="14">
    <source>
        <dbReference type="Ensembl" id="ENSCPOP00000023789.1"/>
    </source>
</evidence>
<dbReference type="GO" id="GO:0035909">
    <property type="term" value="P:aorta morphogenesis"/>
    <property type="evidence" value="ECO:0007669"/>
    <property type="project" value="Ensembl"/>
</dbReference>
<dbReference type="GO" id="GO:0008270">
    <property type="term" value="F:zinc ion binding"/>
    <property type="evidence" value="ECO:0007669"/>
    <property type="project" value="Ensembl"/>
</dbReference>
<feature type="compositionally biased region" description="Pro residues" evidence="8">
    <location>
        <begin position="417"/>
        <end position="431"/>
    </location>
</feature>
<dbReference type="GO" id="GO:1901301">
    <property type="term" value="P:regulation of cargo loading into COPII-coated vesicle"/>
    <property type="evidence" value="ECO:0007669"/>
    <property type="project" value="Ensembl"/>
</dbReference>